<feature type="domain" description="C2H2-type" evidence="9">
    <location>
        <begin position="4"/>
        <end position="31"/>
    </location>
</feature>
<dbReference type="GO" id="GO:0000785">
    <property type="term" value="C:chromatin"/>
    <property type="evidence" value="ECO:0007669"/>
    <property type="project" value="TreeGrafter"/>
</dbReference>
<feature type="region of interest" description="Disordered" evidence="8">
    <location>
        <begin position="207"/>
        <end position="234"/>
    </location>
</feature>
<evidence type="ECO:0000256" key="8">
    <source>
        <dbReference type="SAM" id="MobiDB-lite"/>
    </source>
</evidence>
<dbReference type="CDD" id="cd12148">
    <property type="entry name" value="fungal_TF_MHR"/>
    <property type="match status" value="1"/>
</dbReference>
<sequence length="842" mass="93853">MVQKKCTICDRRFNKTEHFKRHERSHTNERPYECKICHKRFSRSDVLSRHVKSHNNKTANLTKKAKDSRGSVEQDQNRDPPIVDAASETLIAPSDTQGLLSRMNADNNSIQATTILPPAMPPPMDVSSSSLGFLADVSAHHARSETDINPMMMNDQQAYFGWKRGLADQSSHRGTVFDSPNEMLRLWLEPGGDVYSSNASIDTMESPTLGHTGEHLEVPPDQQHRLSVDSTKSGNISSERFSKVQRYWLVPSNSSRRLMNNLWRDVTCNDLDNIFAVHPLLSPNGQTVSLEESHYGLDEECKNRLQVAFGRPHVVSPHLQTTDSDPATLLNFPPAEILEMALDLYFRNFHPLMPFVHLPTFSAKRTRLPLLYAMCLIGMVMMGTKGTTNFVCENFQFVLEKMTETMASCSVGSESPLSTLSTLAAAFLFVNLAAMTGEMEHFEKGQLLYVTLISIAQRHGLFAVTEGQVLDTSLFETVRDPERRWKAWSRVESTKRLIMGLLHLDSCYSSFLSTSPIVVPDSIQLVLPCDEDLFRANSSVQWMHLLKSGKNIVMPTIMTPSENVKVPKPEGPADDLCVEGLLSMVHARLSEAHHRLLSGHSSNQFAPCQTYAMDGRARSLPSLLAQTANNYSDSAQHLSPNTLILWHSMCMRLTADIQIFDLAAGRAGSGPARQALNDIAVWSQTPAARRACLHAAHIYKVMTMRKTSDQSSFHSVHSLFSAALVLGLYIFMTPDSAESQAGLSGIELLDNFDWQRVGTEGFTSFMEPQESLSLTPADNAATNFIRNGGTVYFRGLAVHGGYLPARRILLDYAGLLKDAGPWTVRKFSYVLHIMSDVLMDME</sequence>
<dbReference type="Gene3D" id="3.30.160.60">
    <property type="entry name" value="Classic Zinc Finger"/>
    <property type="match status" value="2"/>
</dbReference>
<keyword evidence="6" id="KW-0539">Nucleus</keyword>
<dbReference type="FunFam" id="3.30.160.60:FF:000110">
    <property type="entry name" value="Zinc finger protein-like"/>
    <property type="match status" value="1"/>
</dbReference>
<evidence type="ECO:0000259" key="9">
    <source>
        <dbReference type="PROSITE" id="PS50157"/>
    </source>
</evidence>
<evidence type="ECO:0000256" key="7">
    <source>
        <dbReference type="PROSITE-ProRule" id="PRU00042"/>
    </source>
</evidence>
<keyword evidence="2" id="KW-0479">Metal-binding</keyword>
<evidence type="ECO:0000256" key="1">
    <source>
        <dbReference type="ARBA" id="ARBA00004123"/>
    </source>
</evidence>
<dbReference type="Pfam" id="PF00096">
    <property type="entry name" value="zf-C2H2"/>
    <property type="match status" value="1"/>
</dbReference>
<dbReference type="PROSITE" id="PS50157">
    <property type="entry name" value="ZINC_FINGER_C2H2_2"/>
    <property type="match status" value="2"/>
</dbReference>
<gene>
    <name evidence="10" type="ORF">PHISCL_02521</name>
</gene>
<proteinExistence type="predicted"/>
<dbReference type="AlphaFoldDB" id="A0A3A3A547"/>
<accession>A0A3A3A547</accession>
<dbReference type="Pfam" id="PF04082">
    <property type="entry name" value="Fungal_trans"/>
    <property type="match status" value="1"/>
</dbReference>
<evidence type="ECO:0000256" key="4">
    <source>
        <dbReference type="ARBA" id="ARBA00022771"/>
    </source>
</evidence>
<keyword evidence="4 7" id="KW-0863">Zinc-finger</keyword>
<dbReference type="InterPro" id="IPR051059">
    <property type="entry name" value="VerF-like"/>
</dbReference>
<dbReference type="STRING" id="2070753.A0A3A3A547"/>
<name>A0A3A3A547_9EURO</name>
<evidence type="ECO:0000256" key="3">
    <source>
        <dbReference type="ARBA" id="ARBA00022737"/>
    </source>
</evidence>
<dbReference type="EMBL" id="MVGC01000057">
    <property type="protein sequence ID" value="RJE25115.1"/>
    <property type="molecule type" value="Genomic_DNA"/>
</dbReference>
<reference evidence="11" key="1">
    <citation type="submission" date="2017-02" db="EMBL/GenBank/DDBJ databases">
        <authorList>
            <person name="Tafer H."/>
            <person name="Lopandic K."/>
        </authorList>
    </citation>
    <scope>NUCLEOTIDE SEQUENCE [LARGE SCALE GENOMIC DNA]</scope>
    <source>
        <strain evidence="11">CBS 366.77</strain>
    </source>
</reference>
<feature type="compositionally biased region" description="Basic and acidic residues" evidence="8">
    <location>
        <begin position="64"/>
        <end position="78"/>
    </location>
</feature>
<comment type="caution">
    <text evidence="10">The sequence shown here is derived from an EMBL/GenBank/DDBJ whole genome shotgun (WGS) entry which is preliminary data.</text>
</comment>
<dbReference type="PANTHER" id="PTHR40626">
    <property type="entry name" value="MIP31509P"/>
    <property type="match status" value="1"/>
</dbReference>
<dbReference type="InterPro" id="IPR036236">
    <property type="entry name" value="Znf_C2H2_sf"/>
</dbReference>
<keyword evidence="11" id="KW-1185">Reference proteome</keyword>
<dbReference type="GO" id="GO:0005634">
    <property type="term" value="C:nucleus"/>
    <property type="evidence" value="ECO:0007669"/>
    <property type="project" value="UniProtKB-SubCell"/>
</dbReference>
<dbReference type="GO" id="GO:0008270">
    <property type="term" value="F:zinc ion binding"/>
    <property type="evidence" value="ECO:0007669"/>
    <property type="project" value="UniProtKB-KW"/>
</dbReference>
<evidence type="ECO:0000256" key="2">
    <source>
        <dbReference type="ARBA" id="ARBA00022723"/>
    </source>
</evidence>
<organism evidence="10 11">
    <name type="scientific">Aspergillus sclerotialis</name>
    <dbReference type="NCBI Taxonomy" id="2070753"/>
    <lineage>
        <taxon>Eukaryota</taxon>
        <taxon>Fungi</taxon>
        <taxon>Dikarya</taxon>
        <taxon>Ascomycota</taxon>
        <taxon>Pezizomycotina</taxon>
        <taxon>Eurotiomycetes</taxon>
        <taxon>Eurotiomycetidae</taxon>
        <taxon>Eurotiales</taxon>
        <taxon>Aspergillaceae</taxon>
        <taxon>Aspergillus</taxon>
        <taxon>Aspergillus subgen. Polypaecilum</taxon>
    </lineage>
</organism>
<dbReference type="Proteomes" id="UP000266188">
    <property type="component" value="Unassembled WGS sequence"/>
</dbReference>
<dbReference type="GO" id="GO:0006351">
    <property type="term" value="P:DNA-templated transcription"/>
    <property type="evidence" value="ECO:0007669"/>
    <property type="project" value="InterPro"/>
</dbReference>
<keyword evidence="3" id="KW-0677">Repeat</keyword>
<keyword evidence="5" id="KW-0862">Zinc</keyword>
<feature type="domain" description="C2H2-type" evidence="9">
    <location>
        <begin position="32"/>
        <end position="59"/>
    </location>
</feature>
<dbReference type="OrthoDB" id="10018191at2759"/>
<evidence type="ECO:0000256" key="6">
    <source>
        <dbReference type="ARBA" id="ARBA00023242"/>
    </source>
</evidence>
<feature type="region of interest" description="Disordered" evidence="8">
    <location>
        <begin position="48"/>
        <end position="85"/>
    </location>
</feature>
<comment type="subcellular location">
    <subcellularLocation>
        <location evidence="1">Nucleus</location>
    </subcellularLocation>
</comment>
<dbReference type="SUPFAM" id="SSF57667">
    <property type="entry name" value="beta-beta-alpha zinc fingers"/>
    <property type="match status" value="1"/>
</dbReference>
<dbReference type="InterPro" id="IPR007219">
    <property type="entry name" value="XnlR_reg_dom"/>
</dbReference>
<dbReference type="SMART" id="SM00355">
    <property type="entry name" value="ZnF_C2H2"/>
    <property type="match status" value="2"/>
</dbReference>
<evidence type="ECO:0000313" key="11">
    <source>
        <dbReference type="Proteomes" id="UP000266188"/>
    </source>
</evidence>
<dbReference type="PANTHER" id="PTHR40626:SF7">
    <property type="entry name" value="TRANSCRIPTION FACTOR, PUTATIVE (AFU_ORTHOLOGUE AFUA_1G04110)-RELATED"/>
    <property type="match status" value="1"/>
</dbReference>
<evidence type="ECO:0000313" key="10">
    <source>
        <dbReference type="EMBL" id="RJE25115.1"/>
    </source>
</evidence>
<feature type="compositionally biased region" description="Basic and acidic residues" evidence="8">
    <location>
        <begin position="212"/>
        <end position="227"/>
    </location>
</feature>
<dbReference type="GO" id="GO:0000981">
    <property type="term" value="F:DNA-binding transcription factor activity, RNA polymerase II-specific"/>
    <property type="evidence" value="ECO:0007669"/>
    <property type="project" value="InterPro"/>
</dbReference>
<dbReference type="GO" id="GO:0000978">
    <property type="term" value="F:RNA polymerase II cis-regulatory region sequence-specific DNA binding"/>
    <property type="evidence" value="ECO:0007669"/>
    <property type="project" value="InterPro"/>
</dbReference>
<protein>
    <recommendedName>
        <fullName evidence="9">C2H2-type domain-containing protein</fullName>
    </recommendedName>
</protein>
<dbReference type="InterPro" id="IPR013087">
    <property type="entry name" value="Znf_C2H2_type"/>
</dbReference>
<dbReference type="PROSITE" id="PS00028">
    <property type="entry name" value="ZINC_FINGER_C2H2_1"/>
    <property type="match status" value="2"/>
</dbReference>
<evidence type="ECO:0000256" key="5">
    <source>
        <dbReference type="ARBA" id="ARBA00022833"/>
    </source>
</evidence>